<feature type="domain" description="SLH" evidence="2">
    <location>
        <begin position="2201"/>
        <end position="2259"/>
    </location>
</feature>
<dbReference type="InterPro" id="IPR001119">
    <property type="entry name" value="SLH_dom"/>
</dbReference>
<dbReference type="SMART" id="SM00635">
    <property type="entry name" value="BID_2"/>
    <property type="match status" value="2"/>
</dbReference>
<name>A0A7X0VV33_9BACL</name>
<dbReference type="InterPro" id="IPR008964">
    <property type="entry name" value="Invasin/intimin_cell_adhesion"/>
</dbReference>
<dbReference type="RefSeq" id="WP_185128596.1">
    <property type="nucleotide sequence ID" value="NZ_JACJVO010000009.1"/>
</dbReference>
<sequence>MLSAKPNTRRRAVMSGVLSAALAVSGFAGTVVGGTNASAAAFVPPQAAIDHLQQDDWAQLQQILTDIYGSISSPLKITDVSKGGYTAGQLMGNGDIGAIAAGVSTTSQQYYFAKNDFWGTLHAQSNSVKDNQGILSGGGLAIRPTTGAGSGADSAFSMKQDILNAQVTTTMQIKSDAGSDATVRLNSWTADTDNVFVTEVTNDGDATVTLNAKQWVPAMAYAGSSASDLSDANATYPYTGGIDDSGATGKPVLWTTRDSNAGATGNTSNFRSRMATATTLVGADLTDTREVREATDYYDANKGKYYDSLGESGDFSVPAQSKVYLVTYFASSSGAYDAIKSVDDVQADAVAGVEAYATSEAIDQLRADHRNWWQNYWLKSYVQFGDPDLNRYYYGSLYVLGSSNRPTSANGKVNPQNLPGSMYGPWIPADNMGWGGRYFLNYNQQAQYYASGSVNRIDTVVPYNRVIAYELPWNQNNTAAQGFDGVAGVRTQTPFHLLANSQPAFAPIADTKLYGFNNSSTDQKSNGMFAAVPMIFYYEYTLDDDYLKNVLYPHLKQLMTFYSSYVLKTDDGNGQYHYSVIGSSIHEGDAADINPDLDIGAIKLLARFLIDHASAMNEDPANVSRWRDLADHTAYPEAMLPQGSFSAANAADLVPTLLATDYQSPNQAHVDMIEPGDQPVELEGVVFPFENVQVLDGDKELLQKVRNTLAYMNAWAASGFSGWSSQNNGFPKVFPIAARAGWPAGDLLDKFKTALNAKQRLSNLTYLQSGGAVETIGSMEALDSMLLQSETSTAMPSTIQVFPNWDPSRSVRFERLGAKGNVEVSSAYDADSQTVPYIDLHSRRDGQISLVNPWTVGKPVVRMVNSDRTWGADVDYTIQGGKIVFDAASDARYLVMNDDSVTTARVSDMTLDKYASTLIYGGADGTDTTTVTATISGNPADTVIWTSSDRDVVAVTADGNSATLQAVGHGANPVTEVTVTATSVQDSGISQTLRVKVADVSTVPTELKSLNPATATIYGPSSTSDTTSKVSGANRLQLTAEVLPDNAYDKTVRWTSSDQRVAMVDKNGLVIARGAGTVEITGTGAGNPDLPPIKTIVTVTPAGNDNSGSGTLANVLAAAKLISAYKGDRTSGGGFSRVSAGEKWEGLQESFQKAYINALGVKAMYSGYGSPTNISKDTALFAAIALNEAIRAIDPSLAVSTVDKTGLDQAIGKAVQYDAGQFSAPEDWEALQSALGTAQATSADPDATQEEADAALAALQTAMAKALPLPEDLATVRIPRADMTAPESTVYGSSVVQLQSSLDSPSWSVKAEDGSATAAASINDSGVLYVSEEGTYQVTAGSGDATEQSLISFTSMFERENLTFNGNGNGTAFGSTNSGSYPPTKVFDGDPNTFFDHSSSTPYVGWDFGGGNEPIVNFVLYQPRSGTNMARVKGAKFQGSNVSATSGYTDLFTVPSAPTDASKLIAVAFDNKTPYRYYRWLGADGTHGNVAELQMYQIKDSAMQRAPDGAAQAADSIEEIANPVKDAVQLALPAVPTGFTVAIASSDNESVIAKDGTIVPPAADTTVHLILTLTRVSDGAQADTASLQVVVPARSLIVPGAPGHVAAIAEGTNGAALAWDAVPGADGYNVYRSDSGEEGSFVRLNESPLNSNEFHDTELASNRNYQYYVTAVNAAGESAPSAIASVRPQPITYTVSASAGEHGTIDPSGDVTVNEGADQTFAFAPEDGYVIDAVTVDGSQATVVNDVYTFEHVSRNHTIDATFREKTEAVHTIAASAGEHGAADPNGELSVIDGADQSFAFTPEDGYAIDTVTVDGTLDVTSSLVDGVFTFQSVSADHTIAATFKPVPVEPVVHTIAARAGGHGTISPNGTVTVNDGGSQTFTVTPDNGYTIDAVTVDGVAVAVIGSAYTFENVTSDHTIAAAFKPVPVVPPVTPPAALPPTPPAELPADMQAVTSEELRKAAAAGEAIITLAEGKTQLQLPADAANWLGSEPLVVQAGTLSLIMPGSIWKQMADSLPKDGQAGAHLVLKISPLSEEETGAIVAQSASYTQAQLHAAGPAIDFGLTLVAEEGTETPLTTFDEPLTVRLRLDPSADPALTFLYGIDEEGKLEFIGGHVADGELVASLHHFSKYAAIEFNKPFADVSASHWAYPAIERLAARGIVNGTDDTSFRPDRQVTRAEFTSLLVRGLNLSEQGKSGFSDVAANAWYANEVAAAAQAGLVNGKTATTFEPDGAITREEMVVMLMRAYELKNGQPYDASQPAAFADERDIASWAIDSVHGAYALGLIDGRGAGVFDPEGAATRAEAARVIEALLES</sequence>
<dbReference type="InterPro" id="IPR012341">
    <property type="entry name" value="6hp_glycosidase-like_sf"/>
</dbReference>
<dbReference type="Gene3D" id="2.60.40.1080">
    <property type="match status" value="2"/>
</dbReference>
<dbReference type="Pfam" id="PF00041">
    <property type="entry name" value="fn3"/>
    <property type="match status" value="1"/>
</dbReference>
<dbReference type="PROSITE" id="PS51272">
    <property type="entry name" value="SLH"/>
    <property type="match status" value="3"/>
</dbReference>
<dbReference type="SMART" id="SM00060">
    <property type="entry name" value="FN3"/>
    <property type="match status" value="1"/>
</dbReference>
<dbReference type="Gene3D" id="1.50.10.10">
    <property type="match status" value="1"/>
</dbReference>
<dbReference type="GO" id="GO:0005975">
    <property type="term" value="P:carbohydrate metabolic process"/>
    <property type="evidence" value="ECO:0007669"/>
    <property type="project" value="InterPro"/>
</dbReference>
<evidence type="ECO:0000259" key="2">
    <source>
        <dbReference type="PROSITE" id="PS51272"/>
    </source>
</evidence>
<dbReference type="Pfam" id="PF02368">
    <property type="entry name" value="Big_2"/>
    <property type="match status" value="1"/>
</dbReference>
<dbReference type="InterPro" id="IPR044060">
    <property type="entry name" value="Bacterial_rp_domain"/>
</dbReference>
<evidence type="ECO:0000313" key="4">
    <source>
        <dbReference type="Proteomes" id="UP000564644"/>
    </source>
</evidence>
<reference evidence="3 4" key="1">
    <citation type="submission" date="2020-08" db="EMBL/GenBank/DDBJ databases">
        <title>Cohnella phylogeny.</title>
        <authorList>
            <person name="Dunlap C."/>
        </authorList>
    </citation>
    <scope>NUCLEOTIDE SEQUENCE [LARGE SCALE GENOMIC DNA]</scope>
    <source>
        <strain evidence="3 4">CBP 2801</strain>
    </source>
</reference>
<dbReference type="InterPro" id="IPR003343">
    <property type="entry name" value="Big_2"/>
</dbReference>
<dbReference type="InterPro" id="IPR036116">
    <property type="entry name" value="FN3_sf"/>
</dbReference>
<dbReference type="InterPro" id="IPR051465">
    <property type="entry name" value="Cell_Envelope_Struct_Comp"/>
</dbReference>
<dbReference type="InterPro" id="IPR013783">
    <property type="entry name" value="Ig-like_fold"/>
</dbReference>
<dbReference type="Proteomes" id="UP000564644">
    <property type="component" value="Unassembled WGS sequence"/>
</dbReference>
<dbReference type="InterPro" id="IPR008928">
    <property type="entry name" value="6-hairpin_glycosidase_sf"/>
</dbReference>
<dbReference type="PANTHER" id="PTHR43308:SF5">
    <property type="entry name" value="S-LAYER PROTEIN _ PEPTIDOGLYCAN ENDO-BETA-N-ACETYLGLUCOSAMINIDASE"/>
    <property type="match status" value="1"/>
</dbReference>
<protein>
    <submittedName>
        <fullName evidence="3">S-layer homology domain-containing protein</fullName>
    </submittedName>
</protein>
<proteinExistence type="predicted"/>
<dbReference type="Pfam" id="PF22124">
    <property type="entry name" value="Glyco_hydro_95_cat"/>
    <property type="match status" value="1"/>
</dbReference>
<organism evidence="3 4">
    <name type="scientific">Cohnella zeiphila</name>
    <dbReference type="NCBI Taxonomy" id="2761120"/>
    <lineage>
        <taxon>Bacteria</taxon>
        <taxon>Bacillati</taxon>
        <taxon>Bacillota</taxon>
        <taxon>Bacilli</taxon>
        <taxon>Bacillales</taxon>
        <taxon>Paenibacillaceae</taxon>
        <taxon>Cohnella</taxon>
    </lineage>
</organism>
<dbReference type="SUPFAM" id="SSF49785">
    <property type="entry name" value="Galactose-binding domain-like"/>
    <property type="match status" value="1"/>
</dbReference>
<comment type="caution">
    <text evidence="3">The sequence shown here is derived from an EMBL/GenBank/DDBJ whole genome shotgun (WGS) entry which is preliminary data.</text>
</comment>
<evidence type="ECO:0000313" key="3">
    <source>
        <dbReference type="EMBL" id="MBB6730942.1"/>
    </source>
</evidence>
<dbReference type="SUPFAM" id="SSF49373">
    <property type="entry name" value="Invasin/intimin cell-adhesion fragments"/>
    <property type="match status" value="1"/>
</dbReference>
<feature type="domain" description="SLH" evidence="2">
    <location>
        <begin position="2262"/>
        <end position="2317"/>
    </location>
</feature>
<gene>
    <name evidence="3" type="ORF">H7C18_08505</name>
</gene>
<keyword evidence="4" id="KW-1185">Reference proteome</keyword>
<dbReference type="SUPFAM" id="SSF49265">
    <property type="entry name" value="Fibronectin type III"/>
    <property type="match status" value="1"/>
</dbReference>
<dbReference type="EMBL" id="JACJVO010000009">
    <property type="protein sequence ID" value="MBB6730942.1"/>
    <property type="molecule type" value="Genomic_DNA"/>
</dbReference>
<evidence type="ECO:0000259" key="1">
    <source>
        <dbReference type="PROSITE" id="PS50853"/>
    </source>
</evidence>
<accession>A0A7X0VV33</accession>
<feature type="domain" description="Fibronectin type-III" evidence="1">
    <location>
        <begin position="1601"/>
        <end position="1691"/>
    </location>
</feature>
<dbReference type="Gene3D" id="2.60.120.260">
    <property type="entry name" value="Galactose-binding domain-like"/>
    <property type="match status" value="1"/>
</dbReference>
<dbReference type="SUPFAM" id="SSF48208">
    <property type="entry name" value="Six-hairpin glycosidases"/>
    <property type="match status" value="1"/>
</dbReference>
<dbReference type="Gene3D" id="1.20.1270.90">
    <property type="entry name" value="AF1782-like"/>
    <property type="match status" value="1"/>
</dbReference>
<dbReference type="InterPro" id="IPR003961">
    <property type="entry name" value="FN3_dom"/>
</dbReference>
<feature type="domain" description="SLH" evidence="2">
    <location>
        <begin position="2137"/>
        <end position="2200"/>
    </location>
</feature>
<dbReference type="InterPro" id="IPR054363">
    <property type="entry name" value="GH95_cat"/>
</dbReference>
<dbReference type="PANTHER" id="PTHR43308">
    <property type="entry name" value="OUTER MEMBRANE PROTEIN ALPHA-RELATED"/>
    <property type="match status" value="1"/>
</dbReference>
<dbReference type="Pfam" id="PF18998">
    <property type="entry name" value="Flg_new_2"/>
    <property type="match status" value="2"/>
</dbReference>
<dbReference type="Pfam" id="PF00395">
    <property type="entry name" value="SLH"/>
    <property type="match status" value="3"/>
</dbReference>
<dbReference type="Gene3D" id="2.60.40.10">
    <property type="entry name" value="Immunoglobulins"/>
    <property type="match status" value="1"/>
</dbReference>
<dbReference type="PROSITE" id="PS50853">
    <property type="entry name" value="FN3"/>
    <property type="match status" value="1"/>
</dbReference>
<dbReference type="InterPro" id="IPR008979">
    <property type="entry name" value="Galactose-bd-like_sf"/>
</dbReference>
<dbReference type="CDD" id="cd00063">
    <property type="entry name" value="FN3"/>
    <property type="match status" value="1"/>
</dbReference>